<organism evidence="6 7">
    <name type="scientific">Paraburkholderia caffeinitolerans</name>
    <dbReference type="NCBI Taxonomy" id="1723730"/>
    <lineage>
        <taxon>Bacteria</taxon>
        <taxon>Pseudomonadati</taxon>
        <taxon>Pseudomonadota</taxon>
        <taxon>Betaproteobacteria</taxon>
        <taxon>Burkholderiales</taxon>
        <taxon>Burkholderiaceae</taxon>
        <taxon>Paraburkholderia</taxon>
    </lineage>
</organism>
<dbReference type="Gene3D" id="3.40.47.10">
    <property type="match status" value="2"/>
</dbReference>
<evidence type="ECO:0000256" key="4">
    <source>
        <dbReference type="RuleBase" id="RU003694"/>
    </source>
</evidence>
<feature type="domain" description="Ketosynthase family 3 (KS3)" evidence="5">
    <location>
        <begin position="1"/>
        <end position="379"/>
    </location>
</feature>
<evidence type="ECO:0000313" key="7">
    <source>
        <dbReference type="Proteomes" id="UP000494119"/>
    </source>
</evidence>
<reference evidence="6 7" key="1">
    <citation type="submission" date="2020-04" db="EMBL/GenBank/DDBJ databases">
        <authorList>
            <person name="De Canck E."/>
        </authorList>
    </citation>
    <scope>NUCLEOTIDE SEQUENCE [LARGE SCALE GENOMIC DNA]</scope>
    <source>
        <strain evidence="6 7">LMG 28688</strain>
    </source>
</reference>
<evidence type="ECO:0000313" key="6">
    <source>
        <dbReference type="EMBL" id="CAB3800773.1"/>
    </source>
</evidence>
<dbReference type="RefSeq" id="WP_175197138.1">
    <property type="nucleotide sequence ID" value="NZ_CADIKL010000033.1"/>
</dbReference>
<evidence type="ECO:0000259" key="5">
    <source>
        <dbReference type="PROSITE" id="PS52004"/>
    </source>
</evidence>
<dbReference type="PANTHER" id="PTHR11712:SF322">
    <property type="entry name" value="POLYKETIDE BETA-KETOACYL SYNTHASE 2-RELATED"/>
    <property type="match status" value="1"/>
</dbReference>
<keyword evidence="7" id="KW-1185">Reference proteome</keyword>
<protein>
    <submittedName>
        <fullName evidence="6">3-oxoacyl-[acyl-carrier-protein] synthase 2</fullName>
        <ecNumber evidence="6">2.3.1.179</ecNumber>
    </submittedName>
</protein>
<evidence type="ECO:0000256" key="3">
    <source>
        <dbReference type="ARBA" id="ARBA00023315"/>
    </source>
</evidence>
<dbReference type="InterPro" id="IPR016039">
    <property type="entry name" value="Thiolase-like"/>
</dbReference>
<gene>
    <name evidence="6" type="primary">fabF_4</name>
    <name evidence="6" type="ORF">LMG28688_05239</name>
</gene>
<dbReference type="GO" id="GO:0004315">
    <property type="term" value="F:3-oxoacyl-[acyl-carrier-protein] synthase activity"/>
    <property type="evidence" value="ECO:0007669"/>
    <property type="project" value="UniProtKB-EC"/>
</dbReference>
<keyword evidence="2 4" id="KW-0808">Transferase</keyword>
<dbReference type="SUPFAM" id="SSF53901">
    <property type="entry name" value="Thiolase-like"/>
    <property type="match status" value="2"/>
</dbReference>
<dbReference type="GO" id="GO:0006633">
    <property type="term" value="P:fatty acid biosynthetic process"/>
    <property type="evidence" value="ECO:0007669"/>
    <property type="project" value="TreeGrafter"/>
</dbReference>
<sequence>MKNAVVTGIGVLLPAIDSLEALWNSQLTDCAQPRRLANGLYGSEIVPSAINGRLSPRLSNKLDAFTRYALVATESALGDAGLVLDEIDRTRCGVFVGNSFGGWQFTETQLRNLHCEGPRAVSPFQATSWFPAAPQGQITILHGIKGHSKTYMADRASSLLSVAAGARQIQLGQLDVAIAGGTESTNTQFVRLALASLAARDGDRGPEAFRIAEGAVFLVLEEQGRALSRGARIYAKIGRSAMFNAPCDGDRYSDDPELMKSVMRKACAEDIPDVIMPDACGLIDPDRAERQALHDTFKRVPTVVPKARTGHTFGAEGALDIAFACLMLDRGRTLPRCPVATSFDACPGTDLPGQGVVPKRILVNARATGGAACSLMLHGAE</sequence>
<accession>A0A6J5GNS4</accession>
<dbReference type="Proteomes" id="UP000494119">
    <property type="component" value="Unassembled WGS sequence"/>
</dbReference>
<dbReference type="InterPro" id="IPR014030">
    <property type="entry name" value="Ketoacyl_synth_N"/>
</dbReference>
<dbReference type="AlphaFoldDB" id="A0A6J5GNS4"/>
<dbReference type="Pfam" id="PF00109">
    <property type="entry name" value="ketoacyl-synt"/>
    <property type="match status" value="1"/>
</dbReference>
<keyword evidence="3 6" id="KW-0012">Acyltransferase</keyword>
<evidence type="ECO:0000256" key="2">
    <source>
        <dbReference type="ARBA" id="ARBA00022679"/>
    </source>
</evidence>
<dbReference type="SMART" id="SM00825">
    <property type="entry name" value="PKS_KS"/>
    <property type="match status" value="1"/>
</dbReference>
<dbReference type="InterPro" id="IPR000794">
    <property type="entry name" value="Beta-ketoacyl_synthase"/>
</dbReference>
<evidence type="ECO:0000256" key="1">
    <source>
        <dbReference type="ARBA" id="ARBA00008467"/>
    </source>
</evidence>
<name>A0A6J5GNS4_9BURK</name>
<comment type="similarity">
    <text evidence="1 4">Belongs to the thiolase-like superfamily. Beta-ketoacyl-ACP synthases family.</text>
</comment>
<dbReference type="EMBL" id="CADIKL010000033">
    <property type="protein sequence ID" value="CAB3800773.1"/>
    <property type="molecule type" value="Genomic_DNA"/>
</dbReference>
<dbReference type="Pfam" id="PF02801">
    <property type="entry name" value="Ketoacyl-synt_C"/>
    <property type="match status" value="1"/>
</dbReference>
<dbReference type="EC" id="2.3.1.179" evidence="6"/>
<dbReference type="PROSITE" id="PS52004">
    <property type="entry name" value="KS3_2"/>
    <property type="match status" value="1"/>
</dbReference>
<dbReference type="InterPro" id="IPR020841">
    <property type="entry name" value="PKS_Beta-ketoAc_synthase_dom"/>
</dbReference>
<dbReference type="PANTHER" id="PTHR11712">
    <property type="entry name" value="POLYKETIDE SYNTHASE-RELATED"/>
    <property type="match status" value="1"/>
</dbReference>
<dbReference type="InterPro" id="IPR014031">
    <property type="entry name" value="Ketoacyl_synth_C"/>
</dbReference>
<proteinExistence type="inferred from homology"/>